<keyword evidence="4" id="KW-1185">Reference proteome</keyword>
<gene>
    <name evidence="3" type="ORF">Acor_26930</name>
</gene>
<comment type="caution">
    <text evidence="3">The sequence shown here is derived from an EMBL/GenBank/DDBJ whole genome shotgun (WGS) entry which is preliminary data.</text>
</comment>
<name>A0A5M3VWS5_9ACTN</name>
<dbReference type="EMBL" id="BLAD01000046">
    <property type="protein sequence ID" value="GES00629.1"/>
    <property type="molecule type" value="Genomic_DNA"/>
</dbReference>
<dbReference type="Proteomes" id="UP000334990">
    <property type="component" value="Unassembled WGS sequence"/>
</dbReference>
<dbReference type="Gene3D" id="2.130.10.10">
    <property type="entry name" value="YVTN repeat-like/Quinoprotein amine dehydrogenase"/>
    <property type="match status" value="1"/>
</dbReference>
<proteinExistence type="predicted"/>
<dbReference type="Gene3D" id="2.120.10.30">
    <property type="entry name" value="TolB, C-terminal domain"/>
    <property type="match status" value="1"/>
</dbReference>
<accession>A0A5M3VWS5</accession>
<feature type="domain" description="Lipoprotein LpqB C-terminal" evidence="2">
    <location>
        <begin position="293"/>
        <end position="368"/>
    </location>
</feature>
<keyword evidence="1" id="KW-0812">Transmembrane</keyword>
<keyword evidence="1" id="KW-0472">Membrane</keyword>
<dbReference type="AlphaFoldDB" id="A0A5M3VWS5"/>
<evidence type="ECO:0000256" key="1">
    <source>
        <dbReference type="SAM" id="Phobius"/>
    </source>
</evidence>
<reference evidence="3 4" key="1">
    <citation type="submission" date="2019-10" db="EMBL/GenBank/DDBJ databases">
        <title>Whole genome shotgun sequence of Acrocarpospora corrugata NBRC 13972.</title>
        <authorList>
            <person name="Ichikawa N."/>
            <person name="Kimura A."/>
            <person name="Kitahashi Y."/>
            <person name="Komaki H."/>
            <person name="Oguchi A."/>
        </authorList>
    </citation>
    <scope>NUCLEOTIDE SEQUENCE [LARGE SCALE GENOMIC DNA]</scope>
    <source>
        <strain evidence="3 4">NBRC 13972</strain>
    </source>
</reference>
<dbReference type="OrthoDB" id="3497777at2"/>
<dbReference type="RefSeq" id="WP_155336962.1">
    <property type="nucleotide sequence ID" value="NZ_BAAABN010000098.1"/>
</dbReference>
<organism evidence="3 4">
    <name type="scientific">Acrocarpospora corrugata</name>
    <dbReference type="NCBI Taxonomy" id="35763"/>
    <lineage>
        <taxon>Bacteria</taxon>
        <taxon>Bacillati</taxon>
        <taxon>Actinomycetota</taxon>
        <taxon>Actinomycetes</taxon>
        <taxon>Streptosporangiales</taxon>
        <taxon>Streptosporangiaceae</taxon>
        <taxon>Acrocarpospora</taxon>
    </lineage>
</organism>
<dbReference type="InterPro" id="IPR015943">
    <property type="entry name" value="WD40/YVTN_repeat-like_dom_sf"/>
</dbReference>
<evidence type="ECO:0000259" key="2">
    <source>
        <dbReference type="Pfam" id="PF10647"/>
    </source>
</evidence>
<evidence type="ECO:0000313" key="3">
    <source>
        <dbReference type="EMBL" id="GES00629.1"/>
    </source>
</evidence>
<evidence type="ECO:0000313" key="4">
    <source>
        <dbReference type="Proteomes" id="UP000334990"/>
    </source>
</evidence>
<sequence>MTGLRETLREIADSGPPIGGMAERAIRRARRRRARAVFAPLLAAALVTATVAVVTLVRPADQEAVLGVPDQAITVAAEPPRPLPGGGTAPIVLAYTVQCDHRGVPGCAQWRVRTTEGAEFRVADGFEPDPRARMYAHLGALAVSPDGTRLAYFDQDARLAVLDVTTGRKTLTAFPADRAAIGKDMVNITWSASGAWLSIDFTPVYSAAPTPRAVVMDLAGRNITTLDAGCCVLGVADDGSYPVQAPAPPAKIFRPSEQAPLRMFEADGDSHAVVPSGAGAQEEGYPYLPAYARVSPDGTRLALLSNRGRNTELSLIDTADGRVGPVHVPTQLQREEGPPELAGWRDAATVLVWKRWSGAEVYAVDVNTALTTRRLTFEGKTPFRISLATLLI</sequence>
<dbReference type="InterPro" id="IPR011042">
    <property type="entry name" value="6-blade_b-propeller_TolB-like"/>
</dbReference>
<dbReference type="Pfam" id="PF10647">
    <property type="entry name" value="Gmad1"/>
    <property type="match status" value="1"/>
</dbReference>
<keyword evidence="1" id="KW-1133">Transmembrane helix</keyword>
<protein>
    <recommendedName>
        <fullName evidence="2">Lipoprotein LpqB C-terminal domain-containing protein</fullName>
    </recommendedName>
</protein>
<dbReference type="SUPFAM" id="SSF82171">
    <property type="entry name" value="DPP6 N-terminal domain-like"/>
    <property type="match status" value="1"/>
</dbReference>
<dbReference type="InterPro" id="IPR018910">
    <property type="entry name" value="LpqB_C"/>
</dbReference>
<feature type="transmembrane region" description="Helical" evidence="1">
    <location>
        <begin position="36"/>
        <end position="57"/>
    </location>
</feature>